<dbReference type="InterPro" id="IPR035983">
    <property type="entry name" value="Hect_E3_ubiquitin_ligase"/>
</dbReference>
<feature type="active site" description="Glycyl thioester intermediate" evidence="7">
    <location>
        <position position="878"/>
    </location>
</feature>
<comment type="pathway">
    <text evidence="2">Protein modification; protein ubiquitination.</text>
</comment>
<dbReference type="PANTHER" id="PTHR11254:SF340">
    <property type="entry name" value="APOPTOSIS-RESISTANT E3 UBIQUITIN PROTEIN LIGASE 1"/>
    <property type="match status" value="1"/>
</dbReference>
<dbReference type="AlphaFoldDB" id="A0A6A4WJH7"/>
<dbReference type="GO" id="GO:0009966">
    <property type="term" value="P:regulation of signal transduction"/>
    <property type="evidence" value="ECO:0007669"/>
    <property type="project" value="UniProtKB-ARBA"/>
</dbReference>
<dbReference type="FunFam" id="3.30.2160.10:FF:000008">
    <property type="entry name" value="Apoptosis-resistant E3 ubiquitin protein ligase 1"/>
    <property type="match status" value="1"/>
</dbReference>
<name>A0A6A4WJH7_AMPAM</name>
<evidence type="ECO:0000256" key="7">
    <source>
        <dbReference type="PROSITE-ProRule" id="PRU00104"/>
    </source>
</evidence>
<dbReference type="SMART" id="SM00119">
    <property type="entry name" value="HECTc"/>
    <property type="match status" value="1"/>
</dbReference>
<keyword evidence="4" id="KW-0808">Transferase</keyword>
<dbReference type="SUPFAM" id="SSF56204">
    <property type="entry name" value="Hect, E3 ligase catalytic domain"/>
    <property type="match status" value="1"/>
</dbReference>
<protein>
    <recommendedName>
        <fullName evidence="3">HECT-type E3 ubiquitin transferase</fullName>
        <ecNumber evidence="3">2.3.2.26</ecNumber>
    </recommendedName>
</protein>
<feature type="repeat" description="Filamin" evidence="6">
    <location>
        <begin position="282"/>
        <end position="311"/>
    </location>
</feature>
<dbReference type="EMBL" id="VIIS01000618">
    <property type="protein sequence ID" value="KAF0306985.1"/>
    <property type="molecule type" value="Genomic_DNA"/>
</dbReference>
<evidence type="ECO:0000256" key="6">
    <source>
        <dbReference type="PROSITE-ProRule" id="PRU00087"/>
    </source>
</evidence>
<dbReference type="GO" id="GO:0006511">
    <property type="term" value="P:ubiquitin-dependent protein catabolic process"/>
    <property type="evidence" value="ECO:0007669"/>
    <property type="project" value="TreeGrafter"/>
</dbReference>
<keyword evidence="5 7" id="KW-0833">Ubl conjugation pathway</keyword>
<dbReference type="InterPro" id="IPR058738">
    <property type="entry name" value="PH-like_AREL1"/>
</dbReference>
<dbReference type="InterPro" id="IPR013783">
    <property type="entry name" value="Ig-like_fold"/>
</dbReference>
<organism evidence="10 11">
    <name type="scientific">Amphibalanus amphitrite</name>
    <name type="common">Striped barnacle</name>
    <name type="synonym">Balanus amphitrite</name>
    <dbReference type="NCBI Taxonomy" id="1232801"/>
    <lineage>
        <taxon>Eukaryota</taxon>
        <taxon>Metazoa</taxon>
        <taxon>Ecdysozoa</taxon>
        <taxon>Arthropoda</taxon>
        <taxon>Crustacea</taxon>
        <taxon>Multicrustacea</taxon>
        <taxon>Cirripedia</taxon>
        <taxon>Thoracica</taxon>
        <taxon>Thoracicalcarea</taxon>
        <taxon>Balanomorpha</taxon>
        <taxon>Balanoidea</taxon>
        <taxon>Balanidae</taxon>
        <taxon>Amphibalaninae</taxon>
        <taxon>Amphibalanus</taxon>
    </lineage>
</organism>
<keyword evidence="8" id="KW-0732">Signal</keyword>
<dbReference type="Gene3D" id="3.90.1750.10">
    <property type="entry name" value="Hect, E3 ligase catalytic domains"/>
    <property type="match status" value="1"/>
</dbReference>
<dbReference type="GO" id="GO:0000209">
    <property type="term" value="P:protein polyubiquitination"/>
    <property type="evidence" value="ECO:0007669"/>
    <property type="project" value="TreeGrafter"/>
</dbReference>
<keyword evidence="11" id="KW-1185">Reference proteome</keyword>
<dbReference type="PROSITE" id="PS50237">
    <property type="entry name" value="HECT"/>
    <property type="match status" value="1"/>
</dbReference>
<evidence type="ECO:0000256" key="2">
    <source>
        <dbReference type="ARBA" id="ARBA00004906"/>
    </source>
</evidence>
<reference evidence="10 11" key="1">
    <citation type="submission" date="2019-07" db="EMBL/GenBank/DDBJ databases">
        <title>Draft genome assembly of a fouling barnacle, Amphibalanus amphitrite (Darwin, 1854): The first reference genome for Thecostraca.</title>
        <authorList>
            <person name="Kim W."/>
        </authorList>
    </citation>
    <scope>NUCLEOTIDE SEQUENCE [LARGE SCALE GENOMIC DNA]</scope>
    <source>
        <strain evidence="10">SNU_AA5</strain>
        <tissue evidence="10">Soma without cirri and trophi</tissue>
    </source>
</reference>
<evidence type="ECO:0000256" key="5">
    <source>
        <dbReference type="ARBA" id="ARBA00022786"/>
    </source>
</evidence>
<dbReference type="PROSITE" id="PS50194">
    <property type="entry name" value="FILAMIN_REPEAT"/>
    <property type="match status" value="1"/>
</dbReference>
<dbReference type="OrthoDB" id="6057829at2759"/>
<evidence type="ECO:0000313" key="11">
    <source>
        <dbReference type="Proteomes" id="UP000440578"/>
    </source>
</evidence>
<dbReference type="EC" id="2.3.2.26" evidence="3"/>
<dbReference type="PANTHER" id="PTHR11254">
    <property type="entry name" value="HECT DOMAIN UBIQUITIN-PROTEIN LIGASE"/>
    <property type="match status" value="1"/>
</dbReference>
<comment type="catalytic activity">
    <reaction evidence="1">
        <text>S-ubiquitinyl-[E2 ubiquitin-conjugating enzyme]-L-cysteine + [acceptor protein]-L-lysine = [E2 ubiquitin-conjugating enzyme]-L-cysteine + N(6)-ubiquitinyl-[acceptor protein]-L-lysine.</text>
        <dbReference type="EC" id="2.3.2.26"/>
    </reaction>
</comment>
<comment type="caution">
    <text evidence="10">The sequence shown here is derived from an EMBL/GenBank/DDBJ whole genome shotgun (WGS) entry which is preliminary data.</text>
</comment>
<dbReference type="InterPro" id="IPR050409">
    <property type="entry name" value="E3_ubiq-protein_ligase"/>
</dbReference>
<evidence type="ECO:0000256" key="8">
    <source>
        <dbReference type="SAM" id="SignalP"/>
    </source>
</evidence>
<dbReference type="GO" id="GO:0043066">
    <property type="term" value="P:negative regulation of apoptotic process"/>
    <property type="evidence" value="ECO:0007669"/>
    <property type="project" value="TreeGrafter"/>
</dbReference>
<dbReference type="InterPro" id="IPR000569">
    <property type="entry name" value="HECT_dom"/>
</dbReference>
<dbReference type="Pfam" id="PF00632">
    <property type="entry name" value="HECT"/>
    <property type="match status" value="1"/>
</dbReference>
<dbReference type="Gene3D" id="2.60.40.10">
    <property type="entry name" value="Immunoglobulins"/>
    <property type="match status" value="1"/>
</dbReference>
<dbReference type="InterPro" id="IPR017868">
    <property type="entry name" value="Filamin/ABP280_repeat-like"/>
</dbReference>
<evidence type="ECO:0000256" key="1">
    <source>
        <dbReference type="ARBA" id="ARBA00000885"/>
    </source>
</evidence>
<dbReference type="Pfam" id="PF25916">
    <property type="entry name" value="AREL1_PH-like"/>
    <property type="match status" value="1"/>
</dbReference>
<gene>
    <name evidence="10" type="primary">AREL1</name>
    <name evidence="10" type="ORF">FJT64_021594</name>
</gene>
<accession>A0A6A4WJH7</accession>
<dbReference type="GO" id="GO:0061630">
    <property type="term" value="F:ubiquitin protein ligase activity"/>
    <property type="evidence" value="ECO:0007669"/>
    <property type="project" value="UniProtKB-EC"/>
</dbReference>
<feature type="signal peptide" evidence="8">
    <location>
        <begin position="1"/>
        <end position="23"/>
    </location>
</feature>
<proteinExistence type="predicted"/>
<dbReference type="SUPFAM" id="SSF81296">
    <property type="entry name" value="E set domains"/>
    <property type="match status" value="1"/>
</dbReference>
<evidence type="ECO:0000259" key="9">
    <source>
        <dbReference type="PROSITE" id="PS50237"/>
    </source>
</evidence>
<evidence type="ECO:0000313" key="10">
    <source>
        <dbReference type="EMBL" id="KAF0306985.1"/>
    </source>
</evidence>
<evidence type="ECO:0000256" key="3">
    <source>
        <dbReference type="ARBA" id="ARBA00012485"/>
    </source>
</evidence>
<dbReference type="Gene3D" id="3.30.2410.10">
    <property type="entry name" value="Hect, E3 ligase catalytic domain"/>
    <property type="match status" value="1"/>
</dbReference>
<sequence length="911" mass="102828">MKAWLVIIIVSIVTWWNKKPRWSWDESKWLSEHGLGRYEELLRQHGVSGLLDFADERRLKSIPSEHRGPLLEASRQLFDQLVLNFWLVRQRQDDQADWLRSHGVTSLDQLSSGAEVADQLLAGLAEAAARLPSGQAEMAELKQQLLQEMRTSRHVVTPTGPRPLTWWRNLLSGLVALSTILLSDLVYRWWRDGADGRAITEPLRHTLTALLQLTLRCHVRLLWEDRRRVGGVVSLEIKVERVDGRPYDLRSDPAALRVQVHVRGAPVACALEWRAADEVRCSFPARAAGTYWISVMLAGRHVAGSPYRRHFLAERPDADRSLLLSHSSTAVMTQGQPHSMSVELRDAFNNPCEPDDWEQLRPLLTVSVEELDTGLPVVAYEHLEPELGGRRVGLRLVLSRQGCFKGTVAWDGRPVRGGCFHVVVLSAYHMTSIKKNVSTRSVSFSARLTSVDGVPLNKPKDVWCYVSPKQLTIRETVFFFIPRKLYTFRLCPSTRLTPTNERNTACLPSVTVSDGCQPVVELTLSQRDQLAATFTLFLLRNVGGSETFSDRRRFFYRELELTAAGRSRRPLALHVRRAALLESSLDALRGASTGDWTRPFEVRFDSEEALDYGGVRREWFELVCEALFERRGGLFAPLADSGEGSQALVHPRPAARRPQHVRLRHFEFAGRVAGKCLLESAQGGASRQLVRASFTRSFLAQLIGLRVSYKHFEQDDPELYRTKVTLIETCPADELAELELTFTDEEFGERGQLLQTVELRSGGARTPVTAENRLEYLQCLAQYRLANRCKPEVDAFLRGLNDLVPDNLLGIFDENELEKVLGWFWTALENFSAEEGSRLLQFTTGCARLPAGGFAELMPKFQISSYPEFGALPVAHTCFNQLCLPDHVSYQEFERALLLAIREGNVGFGLL</sequence>
<dbReference type="CDD" id="cd00078">
    <property type="entry name" value="HECTc"/>
    <property type="match status" value="1"/>
</dbReference>
<feature type="chain" id="PRO_5025594002" description="HECT-type E3 ubiquitin transferase" evidence="8">
    <location>
        <begin position="24"/>
        <end position="911"/>
    </location>
</feature>
<feature type="domain" description="HECT" evidence="9">
    <location>
        <begin position="592"/>
        <end position="911"/>
    </location>
</feature>
<evidence type="ECO:0000256" key="4">
    <source>
        <dbReference type="ARBA" id="ARBA00022679"/>
    </source>
</evidence>
<dbReference type="GO" id="GO:0005829">
    <property type="term" value="C:cytosol"/>
    <property type="evidence" value="ECO:0007669"/>
    <property type="project" value="TreeGrafter"/>
</dbReference>
<dbReference type="Proteomes" id="UP000440578">
    <property type="component" value="Unassembled WGS sequence"/>
</dbReference>
<dbReference type="InterPro" id="IPR014756">
    <property type="entry name" value="Ig_E-set"/>
</dbReference>